<dbReference type="Proteomes" id="UP000319555">
    <property type="component" value="Unassembled WGS sequence"/>
</dbReference>
<dbReference type="OrthoDB" id="7803097at2"/>
<feature type="chain" id="PRO_5022048882" evidence="1">
    <location>
        <begin position="22"/>
        <end position="346"/>
    </location>
</feature>
<evidence type="ECO:0000313" key="2">
    <source>
        <dbReference type="EMBL" id="SMO86162.1"/>
    </source>
</evidence>
<proteinExistence type="predicted"/>
<protein>
    <submittedName>
        <fullName evidence="2">Uncharacterized protein</fullName>
    </submittedName>
</protein>
<name>A0A521EQK3_9RHOB</name>
<evidence type="ECO:0000313" key="3">
    <source>
        <dbReference type="Proteomes" id="UP000319555"/>
    </source>
</evidence>
<accession>A0A521EQK3</accession>
<gene>
    <name evidence="2" type="ORF">SAMN06265380_11315</name>
</gene>
<dbReference type="EMBL" id="FXTE01000013">
    <property type="protein sequence ID" value="SMO86162.1"/>
    <property type="molecule type" value="Genomic_DNA"/>
</dbReference>
<feature type="signal peptide" evidence="1">
    <location>
        <begin position="1"/>
        <end position="21"/>
    </location>
</feature>
<evidence type="ECO:0000256" key="1">
    <source>
        <dbReference type="SAM" id="SignalP"/>
    </source>
</evidence>
<reference evidence="2 3" key="1">
    <citation type="submission" date="2017-05" db="EMBL/GenBank/DDBJ databases">
        <authorList>
            <person name="Varghese N."/>
            <person name="Submissions S."/>
        </authorList>
    </citation>
    <scope>NUCLEOTIDE SEQUENCE [LARGE SCALE GENOMIC DNA]</scope>
    <source>
        <strain evidence="2 3">DSM 28009</strain>
    </source>
</reference>
<keyword evidence="3" id="KW-1185">Reference proteome</keyword>
<organism evidence="2 3">
    <name type="scientific">Ruegeria faecimaris</name>
    <dbReference type="NCBI Taxonomy" id="686389"/>
    <lineage>
        <taxon>Bacteria</taxon>
        <taxon>Pseudomonadati</taxon>
        <taxon>Pseudomonadota</taxon>
        <taxon>Alphaproteobacteria</taxon>
        <taxon>Rhodobacterales</taxon>
        <taxon>Roseobacteraceae</taxon>
        <taxon>Ruegeria</taxon>
    </lineage>
</organism>
<keyword evidence="1" id="KW-0732">Signal</keyword>
<dbReference type="RefSeq" id="WP_142639118.1">
    <property type="nucleotide sequence ID" value="NZ_FXTE01000013.1"/>
</dbReference>
<dbReference type="AlphaFoldDB" id="A0A521EQK3"/>
<sequence>MRMLAVLANVFLLQLSGAAVAQEDPYKSAVDSWLNGSEAVGLQGLSEAASQGNTSAQMILGQIDRDTVPGGFSDYLINHQARDQLLRAPDPDKGTVNWLLALSNPALQKHGEAIFGYRVGRQPISNAIALQTHGEIEGAEYVLWNTLNNGRFDLINSMPSENYGLSEAGFLKWIEAYMARENKAITMRAFVEESNPKRVSGLLGLKRLARLLNLNQHFSDEANQFTTVMLGRGSDLPESVDLVRLNESISRISETDKYLNIVKRYCDSCEGETVDYDCVVQALEIIGGYKTLMSIRTPVEGSIDQATFMNSNRSVEIFAQLVNNMRRHYSRGIRSSCIAANLKAKI</sequence>